<gene>
    <name evidence="2" type="ORF">OCTVUL_1B006159</name>
</gene>
<name>A0AA36BKT7_OCTVU</name>
<dbReference type="Proteomes" id="UP001162480">
    <property type="component" value="Chromosome 18"/>
</dbReference>
<evidence type="ECO:0000313" key="3">
    <source>
        <dbReference type="Proteomes" id="UP001162480"/>
    </source>
</evidence>
<feature type="transmembrane region" description="Helical" evidence="1">
    <location>
        <begin position="73"/>
        <end position="93"/>
    </location>
</feature>
<keyword evidence="3" id="KW-1185">Reference proteome</keyword>
<accession>A0AA36BKT7</accession>
<protein>
    <submittedName>
        <fullName evidence="2">Uncharacterized protein</fullName>
    </submittedName>
</protein>
<proteinExistence type="predicted"/>
<organism evidence="2 3">
    <name type="scientific">Octopus vulgaris</name>
    <name type="common">Common octopus</name>
    <dbReference type="NCBI Taxonomy" id="6645"/>
    <lineage>
        <taxon>Eukaryota</taxon>
        <taxon>Metazoa</taxon>
        <taxon>Spiralia</taxon>
        <taxon>Lophotrochozoa</taxon>
        <taxon>Mollusca</taxon>
        <taxon>Cephalopoda</taxon>
        <taxon>Coleoidea</taxon>
        <taxon>Octopodiformes</taxon>
        <taxon>Octopoda</taxon>
        <taxon>Incirrata</taxon>
        <taxon>Octopodidae</taxon>
        <taxon>Octopus</taxon>
    </lineage>
</organism>
<reference evidence="2" key="1">
    <citation type="submission" date="2023-08" db="EMBL/GenBank/DDBJ databases">
        <authorList>
            <person name="Alioto T."/>
            <person name="Alioto T."/>
            <person name="Gomez Garrido J."/>
        </authorList>
    </citation>
    <scope>NUCLEOTIDE SEQUENCE</scope>
</reference>
<dbReference type="AlphaFoldDB" id="A0AA36BKT7"/>
<keyword evidence="1" id="KW-0472">Membrane</keyword>
<evidence type="ECO:0000256" key="1">
    <source>
        <dbReference type="SAM" id="Phobius"/>
    </source>
</evidence>
<keyword evidence="1" id="KW-1133">Transmembrane helix</keyword>
<evidence type="ECO:0000313" key="2">
    <source>
        <dbReference type="EMBL" id="CAI9736098.1"/>
    </source>
</evidence>
<dbReference type="EMBL" id="OX597831">
    <property type="protein sequence ID" value="CAI9736098.1"/>
    <property type="molecule type" value="Genomic_DNA"/>
</dbReference>
<keyword evidence="1" id="KW-0812">Transmembrane</keyword>
<sequence>MRLGIRSNRVRYLADGLTLNMHHPRNITLTYKYLCTALESDFYIHCKCHNSSGGGVGQQNWCQRHSGGSTGDWECAIIVVVVAATAAAAVFALS</sequence>